<proteinExistence type="predicted"/>
<dbReference type="AlphaFoldDB" id="A0A433QHW1"/>
<comment type="caution">
    <text evidence="1">The sequence shown here is derived from an EMBL/GenBank/DDBJ whole genome shotgun (WGS) entry which is preliminary data.</text>
</comment>
<gene>
    <name evidence="1" type="ORF">BC938DRAFT_480726</name>
</gene>
<accession>A0A433QHW1</accession>
<sequence length="39" mass="4444">MSLRNSLLRIGIKSRRTSRITSGRTTGIMMISRMIFQSS</sequence>
<evidence type="ECO:0000313" key="2">
    <source>
        <dbReference type="Proteomes" id="UP000274822"/>
    </source>
</evidence>
<dbReference type="Proteomes" id="UP000274822">
    <property type="component" value="Unassembled WGS sequence"/>
</dbReference>
<dbReference type="EMBL" id="RBNJ01005229">
    <property type="protein sequence ID" value="RUS29382.1"/>
    <property type="molecule type" value="Genomic_DNA"/>
</dbReference>
<name>A0A433QHW1_9FUNG</name>
<organism evidence="1 2">
    <name type="scientific">Jimgerdemannia flammicorona</name>
    <dbReference type="NCBI Taxonomy" id="994334"/>
    <lineage>
        <taxon>Eukaryota</taxon>
        <taxon>Fungi</taxon>
        <taxon>Fungi incertae sedis</taxon>
        <taxon>Mucoromycota</taxon>
        <taxon>Mucoromycotina</taxon>
        <taxon>Endogonomycetes</taxon>
        <taxon>Endogonales</taxon>
        <taxon>Endogonaceae</taxon>
        <taxon>Jimgerdemannia</taxon>
    </lineage>
</organism>
<protein>
    <submittedName>
        <fullName evidence="1">Uncharacterized protein</fullName>
    </submittedName>
</protein>
<reference evidence="1 2" key="1">
    <citation type="journal article" date="2018" name="New Phytol.">
        <title>Phylogenomics of Endogonaceae and evolution of mycorrhizas within Mucoromycota.</title>
        <authorList>
            <person name="Chang Y."/>
            <person name="Desiro A."/>
            <person name="Na H."/>
            <person name="Sandor L."/>
            <person name="Lipzen A."/>
            <person name="Clum A."/>
            <person name="Barry K."/>
            <person name="Grigoriev I.V."/>
            <person name="Martin F.M."/>
            <person name="Stajich J.E."/>
            <person name="Smith M.E."/>
            <person name="Bonito G."/>
            <person name="Spatafora J.W."/>
        </authorList>
    </citation>
    <scope>NUCLEOTIDE SEQUENCE [LARGE SCALE GENOMIC DNA]</scope>
    <source>
        <strain evidence="1 2">AD002</strain>
    </source>
</reference>
<evidence type="ECO:0000313" key="1">
    <source>
        <dbReference type="EMBL" id="RUS29382.1"/>
    </source>
</evidence>
<keyword evidence="2" id="KW-1185">Reference proteome</keyword>